<keyword evidence="18" id="KW-1185">Reference proteome</keyword>
<dbReference type="InterPro" id="IPR005352">
    <property type="entry name" value="Erg28"/>
</dbReference>
<dbReference type="GO" id="GO:0004518">
    <property type="term" value="F:nuclease activity"/>
    <property type="evidence" value="ECO:0007669"/>
    <property type="project" value="InterPro"/>
</dbReference>
<evidence type="ECO:0000313" key="18">
    <source>
        <dbReference type="Proteomes" id="UP001438707"/>
    </source>
</evidence>
<dbReference type="GO" id="GO:0005789">
    <property type="term" value="C:endoplasmic reticulum membrane"/>
    <property type="evidence" value="ECO:0007669"/>
    <property type="project" value="UniProtKB-SubCell"/>
</dbReference>
<keyword evidence="7" id="KW-0752">Steroid biosynthesis</keyword>
<evidence type="ECO:0000256" key="2">
    <source>
        <dbReference type="ARBA" id="ARBA00005377"/>
    </source>
</evidence>
<evidence type="ECO:0000259" key="16">
    <source>
        <dbReference type="PROSITE" id="PS51658"/>
    </source>
</evidence>
<evidence type="ECO:0000256" key="6">
    <source>
        <dbReference type="ARBA" id="ARBA00022824"/>
    </source>
</evidence>
<dbReference type="AlphaFoldDB" id="A0AAW1SB08"/>
<evidence type="ECO:0000256" key="7">
    <source>
        <dbReference type="ARBA" id="ARBA00022955"/>
    </source>
</evidence>
<evidence type="ECO:0000256" key="9">
    <source>
        <dbReference type="ARBA" id="ARBA00023011"/>
    </source>
</evidence>
<dbReference type="Pfam" id="PF03694">
    <property type="entry name" value="Erg28"/>
    <property type="match status" value="1"/>
</dbReference>
<dbReference type="Pfam" id="PF02577">
    <property type="entry name" value="BFN_dom"/>
    <property type="match status" value="1"/>
</dbReference>
<comment type="subcellular location">
    <subcellularLocation>
        <location evidence="1">Endoplasmic reticulum membrane</location>
        <topology evidence="1">Multi-pass membrane protein</topology>
    </subcellularLocation>
</comment>
<keyword evidence="8 15" id="KW-1133">Transmembrane helix</keyword>
<dbReference type="GO" id="GO:0016126">
    <property type="term" value="P:sterol biosynthetic process"/>
    <property type="evidence" value="ECO:0007669"/>
    <property type="project" value="UniProtKB-KW"/>
</dbReference>
<sequence length="526" mass="58985">MICALSDLSTRSLGTAARTPILDTLLARPSGPQLLGSRSAAVMCGQTSVRFMRPLGTRTGKGRGQVTVRAAGHHEAYPFDAADYNRVALHIVSAPQEIKDTPSGQLILMRQQLNGYPPDDDLKGLVLGVSGDTLLAVTSQAQRRENSRPLSLDLLWQVLQRGMEMDRPHWQLLRVAIVELRGFTYIGRAFFGDRETGKVAWDCDCRPSDSVWLAQKTHAPIFVHKKVWEQNSSELGRIEQDQLKAHLRHKQQLQEYVLKMEQQYSSLPDQNTYIRHDDPDPVKRLKREMQVALKEEDYASAVRIRDHPFMKLPSTSLSSPARANLCDAGLVYSAMEATAIQPHPAEEFVLLHPYIDTAQKSPKGPLFLGTSDPLFGFVHSAQRCRFQTSARILSYTLLRLVSVFIGFFAYERFQTNLFDKQPSEVTRLYGRTFATWTSVTCALSLTCAYNPRVAGVYGATLFAFAAAFIHFFLELVLFQTISLFNALQTLIPAGISVLWMSVGWNYYTYLAAIEVSEDGADSLKQE</sequence>
<keyword evidence="6" id="KW-0256">Endoplasmic reticulum</keyword>
<protein>
    <recommendedName>
        <fullName evidence="16">BFN domain-containing protein</fullName>
    </recommendedName>
</protein>
<dbReference type="EMBL" id="JALJOS010000002">
    <property type="protein sequence ID" value="KAK9843265.1"/>
    <property type="molecule type" value="Genomic_DNA"/>
</dbReference>
<dbReference type="Gene3D" id="3.10.690.10">
    <property type="entry name" value="Bifunctional nuclease domain"/>
    <property type="match status" value="1"/>
</dbReference>
<accession>A0AAW1SB08</accession>
<dbReference type="InterPro" id="IPR036104">
    <property type="entry name" value="BFN_sf"/>
</dbReference>
<keyword evidence="11 15" id="KW-0472">Membrane</keyword>
<dbReference type="PANTHER" id="PTHR15451:SF19">
    <property type="entry name" value="ERGOSTEROL BIOSYNTHETIC PROTEIN 28 HOMOLOG"/>
    <property type="match status" value="1"/>
</dbReference>
<evidence type="ECO:0000256" key="3">
    <source>
        <dbReference type="ARBA" id="ARBA00009095"/>
    </source>
</evidence>
<gene>
    <name evidence="17" type="ORF">WJX74_009446</name>
</gene>
<proteinExistence type="inferred from homology"/>
<evidence type="ECO:0000256" key="1">
    <source>
        <dbReference type="ARBA" id="ARBA00004477"/>
    </source>
</evidence>
<dbReference type="GO" id="GO:0030674">
    <property type="term" value="F:protein-macromolecule adaptor activity"/>
    <property type="evidence" value="ECO:0007669"/>
    <property type="project" value="TreeGrafter"/>
</dbReference>
<keyword evidence="10" id="KW-0443">Lipid metabolism</keyword>
<organism evidence="17 18">
    <name type="scientific">Apatococcus lobatus</name>
    <dbReference type="NCBI Taxonomy" id="904363"/>
    <lineage>
        <taxon>Eukaryota</taxon>
        <taxon>Viridiplantae</taxon>
        <taxon>Chlorophyta</taxon>
        <taxon>core chlorophytes</taxon>
        <taxon>Trebouxiophyceae</taxon>
        <taxon>Chlorellales</taxon>
        <taxon>Chlorellaceae</taxon>
        <taxon>Apatococcus</taxon>
    </lineage>
</organism>
<keyword evidence="12" id="KW-1207">Sterol metabolism</keyword>
<feature type="transmembrane region" description="Helical" evidence="15">
    <location>
        <begin position="490"/>
        <end position="507"/>
    </location>
</feature>
<comment type="caution">
    <text evidence="17">The sequence shown here is derived from an EMBL/GenBank/DDBJ whole genome shotgun (WGS) entry which is preliminary data.</text>
</comment>
<evidence type="ECO:0000256" key="12">
    <source>
        <dbReference type="ARBA" id="ARBA00023166"/>
    </source>
</evidence>
<evidence type="ECO:0000313" key="17">
    <source>
        <dbReference type="EMBL" id="KAK9843265.1"/>
    </source>
</evidence>
<keyword evidence="13" id="KW-0753">Steroid metabolism</keyword>
<dbReference type="PANTHER" id="PTHR15451">
    <property type="entry name" value="ERGOSTEROL BIOSYNTHETIC PROTEIN 28-RELATED"/>
    <property type="match status" value="1"/>
</dbReference>
<comment type="function">
    <text evidence="14">Bifunctional nuclease with both RNase and DNase activities. Involved in basal defense response. Participates in abscisic acid-derived callose deposition following infection by a necrotrophic pathogen.</text>
</comment>
<keyword evidence="4" id="KW-0444">Lipid biosynthesis</keyword>
<comment type="similarity">
    <text evidence="2">Belongs to the ERG28 family.</text>
</comment>
<name>A0AAW1SB08_9CHLO</name>
<feature type="transmembrane region" description="Helical" evidence="15">
    <location>
        <begin position="457"/>
        <end position="478"/>
    </location>
</feature>
<keyword evidence="9" id="KW-0756">Sterol biosynthesis</keyword>
<keyword evidence="5 15" id="KW-0812">Transmembrane</keyword>
<evidence type="ECO:0000256" key="13">
    <source>
        <dbReference type="ARBA" id="ARBA00023221"/>
    </source>
</evidence>
<evidence type="ECO:0000256" key="8">
    <source>
        <dbReference type="ARBA" id="ARBA00022989"/>
    </source>
</evidence>
<evidence type="ECO:0000256" key="15">
    <source>
        <dbReference type="SAM" id="Phobius"/>
    </source>
</evidence>
<dbReference type="PROSITE" id="PS51658">
    <property type="entry name" value="BFN"/>
    <property type="match status" value="1"/>
</dbReference>
<dbReference type="InterPro" id="IPR003729">
    <property type="entry name" value="Bi_nuclease_dom"/>
</dbReference>
<evidence type="ECO:0000256" key="11">
    <source>
        <dbReference type="ARBA" id="ARBA00023136"/>
    </source>
</evidence>
<evidence type="ECO:0000256" key="4">
    <source>
        <dbReference type="ARBA" id="ARBA00022516"/>
    </source>
</evidence>
<comment type="similarity">
    <text evidence="3">Belongs to the bifunctional nuclease family.</text>
</comment>
<evidence type="ECO:0000256" key="14">
    <source>
        <dbReference type="ARBA" id="ARBA00025428"/>
    </source>
</evidence>
<feature type="domain" description="BFN" evidence="16">
    <location>
        <begin position="86"/>
        <end position="235"/>
    </location>
</feature>
<dbReference type="Proteomes" id="UP001438707">
    <property type="component" value="Unassembled WGS sequence"/>
</dbReference>
<evidence type="ECO:0000256" key="10">
    <source>
        <dbReference type="ARBA" id="ARBA00023098"/>
    </source>
</evidence>
<dbReference type="SUPFAM" id="SSF103256">
    <property type="entry name" value="Hypothetical protein TM0160"/>
    <property type="match status" value="1"/>
</dbReference>
<evidence type="ECO:0000256" key="5">
    <source>
        <dbReference type="ARBA" id="ARBA00022692"/>
    </source>
</evidence>
<reference evidence="17 18" key="1">
    <citation type="journal article" date="2024" name="Nat. Commun.">
        <title>Phylogenomics reveals the evolutionary origins of lichenization in chlorophyte algae.</title>
        <authorList>
            <person name="Puginier C."/>
            <person name="Libourel C."/>
            <person name="Otte J."/>
            <person name="Skaloud P."/>
            <person name="Haon M."/>
            <person name="Grisel S."/>
            <person name="Petersen M."/>
            <person name="Berrin J.G."/>
            <person name="Delaux P.M."/>
            <person name="Dal Grande F."/>
            <person name="Keller J."/>
        </authorList>
    </citation>
    <scope>NUCLEOTIDE SEQUENCE [LARGE SCALE GENOMIC DNA]</scope>
    <source>
        <strain evidence="17 18">SAG 2145</strain>
    </source>
</reference>